<dbReference type="Proteomes" id="UP000194236">
    <property type="component" value="Unassembled WGS sequence"/>
</dbReference>
<proteinExistence type="predicted"/>
<dbReference type="InterPro" id="IPR046805">
    <property type="entry name" value="Tra1_ring"/>
</dbReference>
<organism evidence="1 2">
    <name type="scientific">Euroglyphus maynei</name>
    <name type="common">Mayne's house dust mite</name>
    <dbReference type="NCBI Taxonomy" id="6958"/>
    <lineage>
        <taxon>Eukaryota</taxon>
        <taxon>Metazoa</taxon>
        <taxon>Ecdysozoa</taxon>
        <taxon>Arthropoda</taxon>
        <taxon>Chelicerata</taxon>
        <taxon>Arachnida</taxon>
        <taxon>Acari</taxon>
        <taxon>Acariformes</taxon>
        <taxon>Sarcoptiformes</taxon>
        <taxon>Astigmata</taxon>
        <taxon>Psoroptidia</taxon>
        <taxon>Analgoidea</taxon>
        <taxon>Pyroglyphidae</taxon>
        <taxon>Pyroglyphinae</taxon>
        <taxon>Euroglyphus</taxon>
    </lineage>
</organism>
<accession>A0A1Y3BA26</accession>
<comment type="caution">
    <text evidence="1">The sequence shown here is derived from an EMBL/GenBank/DDBJ whole genome shotgun (WGS) entry which is preliminary data.</text>
</comment>
<keyword evidence="2" id="KW-1185">Reference proteome</keyword>
<evidence type="ECO:0000313" key="2">
    <source>
        <dbReference type="Proteomes" id="UP000194236"/>
    </source>
</evidence>
<dbReference type="AlphaFoldDB" id="A0A1Y3BA26"/>
<feature type="non-terminal residue" evidence="1">
    <location>
        <position position="1"/>
    </location>
</feature>
<evidence type="ECO:0000313" key="1">
    <source>
        <dbReference type="EMBL" id="OTF77702.1"/>
    </source>
</evidence>
<dbReference type="EMBL" id="MUJZ01031337">
    <property type="protein sequence ID" value="OTF77702.1"/>
    <property type="molecule type" value="Genomic_DNA"/>
</dbReference>
<name>A0A1Y3BA26_EURMA</name>
<protein>
    <submittedName>
        <fullName evidence="1">Uncharacterized protein</fullName>
    </submittedName>
</protein>
<reference evidence="1 2" key="1">
    <citation type="submission" date="2017-03" db="EMBL/GenBank/DDBJ databases">
        <title>Genome Survey of Euroglyphus maynei.</title>
        <authorList>
            <person name="Arlian L.G."/>
            <person name="Morgan M.S."/>
            <person name="Rider S.D."/>
        </authorList>
    </citation>
    <scope>NUCLEOTIDE SEQUENCE [LARGE SCALE GENOMIC DNA]</scope>
    <source>
        <strain evidence="1">Arlian Lab</strain>
        <tissue evidence="1">Whole body</tissue>
    </source>
</reference>
<sequence length="450" mass="50600">WNASTLPEFLCRRAYSLLKDALQNEFWPLTDIKLNSLERILMLVANENSPQPLPQNTVIQICLALDLLILFLQTMKRDLAIQMLMPLQRAISTCCTCTNPKIVSTVHNLLTKMMAIVPPSCHSSTISPRCGQPVKVDTLETFEQLYTDIHSLILNGFMSYNKIGQTGAPMIMPGQMNNTNATGSAGIAQMMPNTSARLPVGQMAGTQIPGLSSSTTTLSQLFSVLMCLKAACLNEPAYIDRLSTPFLVMLQKLVKEHTNVPNTQVQSPDFNASLCADIINLCLELIKNRIAFSNPETRRTLINSVFFILIEKSPEVKVMKTLLKIFEEWIKQPLSPTGHGSGRANSGNVQTMVSMLRDKTTLVLRIGHNIEKRFSDDVELNAQYLELIHYIYSDDALKTHDIASKLEFAFMAGLRCPQPQIRQKFFNILNSNLRKRIYERLLYITNSQSW</sequence>
<gene>
    <name evidence="1" type="ORF">BLA29_005895</name>
</gene>
<dbReference type="Pfam" id="PF20206">
    <property type="entry name" value="Tra1_ring"/>
    <property type="match status" value="1"/>
</dbReference>
<feature type="non-terminal residue" evidence="1">
    <location>
        <position position="450"/>
    </location>
</feature>
<dbReference type="OrthoDB" id="5570127at2759"/>